<dbReference type="EMBL" id="BMUW01000009">
    <property type="protein sequence ID" value="GGZ66445.1"/>
    <property type="molecule type" value="Genomic_DNA"/>
</dbReference>
<evidence type="ECO:0000256" key="1">
    <source>
        <dbReference type="ARBA" id="ARBA00022598"/>
    </source>
</evidence>
<feature type="domain" description="ATP-grasp" evidence="5">
    <location>
        <begin position="128"/>
        <end position="319"/>
    </location>
</feature>
<sequence>MSAAPHPRELLLIGGGGEMTLSVDVAVQALEQARARGLRTHVTNRADTLAATPAVTAAADTATAVDFARPGDTADWAAGRATDGERPALVFGVREMAQEAVAATAQALELPGNPPAAVRRIRTKDACRAALAAAGFRQPAVRVCRDASEARAFLAATAGPWVVKPRDGADSAGVRKVTGPDDLPAALAQLPDREAPFLVEEFVDGREFSVEGVFVGGSPRVLAVTAKEKLPPPYFVEIGHVLPADLPEETRRSVEETVTAALTALELCFGLFHVELWLTAEGIVLGEVHVRIGGGWIHRMLPHVRPGLELYGTVYDDALGLPVDLPTALPAPERAAAARYFAPPEGRVTAVSGWDAVRRHPAVLHAELRVGPGDVVPGFRSGGDRVGAVVVGAATPAEARELARELVASVRFTVEPVDAVDTGDDVPEVRVDLEPRPLTSSFRISHMTIETVDHLRLRLLQGGRTVGEGEITADSGYGQDGPAIAAEAEALARTLAAARDDSHHGADGADPVAPLRAALEKAAADGVGAPARMLVEMAFLDRAARRAGVPVWRLLGLPEPGRVRLLHTVPIGEDIPLDGRPLKIKLGGADDEQILRSLLGVPAPLILDANRGWDRQDWERLRPLLAELAPAVLEDPVRDPALLPAIRAALPGTAVVLDEGIATAGDAAFAVGTAGGLNVKLMRFGGILPALDALTDATEKGAARMLGCFLEPPRAIAYAAQLAGLCDWSDLDGHFWVSDDRPVPSYGLDSDAPGIPRIAYTPEPARREAAAI</sequence>
<dbReference type="SUPFAM" id="SSF54826">
    <property type="entry name" value="Enolase N-terminal domain-like"/>
    <property type="match status" value="1"/>
</dbReference>
<keyword evidence="2 4" id="KW-0547">Nucleotide-binding</keyword>
<gene>
    <name evidence="6" type="ORF">GCM10010328_46820</name>
</gene>
<evidence type="ECO:0000259" key="5">
    <source>
        <dbReference type="PROSITE" id="PS50975"/>
    </source>
</evidence>
<proteinExistence type="predicted"/>
<dbReference type="InterPro" id="IPR036849">
    <property type="entry name" value="Enolase-like_C_sf"/>
</dbReference>
<evidence type="ECO:0000313" key="7">
    <source>
        <dbReference type="Proteomes" id="UP000624183"/>
    </source>
</evidence>
<keyword evidence="1" id="KW-0436">Ligase</keyword>
<dbReference type="SUPFAM" id="SSF56059">
    <property type="entry name" value="Glutathione synthetase ATP-binding domain-like"/>
    <property type="match status" value="1"/>
</dbReference>
<evidence type="ECO:0000256" key="2">
    <source>
        <dbReference type="ARBA" id="ARBA00022741"/>
    </source>
</evidence>
<dbReference type="PANTHER" id="PTHR43585:SF2">
    <property type="entry name" value="ATP-GRASP ENZYME FSQD"/>
    <property type="match status" value="1"/>
</dbReference>
<dbReference type="Proteomes" id="UP000624183">
    <property type="component" value="Unassembled WGS sequence"/>
</dbReference>
<evidence type="ECO:0000256" key="3">
    <source>
        <dbReference type="ARBA" id="ARBA00022840"/>
    </source>
</evidence>
<dbReference type="InterPro" id="IPR029065">
    <property type="entry name" value="Enolase_C-like"/>
</dbReference>
<dbReference type="InterPro" id="IPR011761">
    <property type="entry name" value="ATP-grasp"/>
</dbReference>
<dbReference type="InterPro" id="IPR052032">
    <property type="entry name" value="ATP-dep_AA_Ligase"/>
</dbReference>
<evidence type="ECO:0000256" key="4">
    <source>
        <dbReference type="PROSITE-ProRule" id="PRU00409"/>
    </source>
</evidence>
<dbReference type="Gene3D" id="3.20.20.120">
    <property type="entry name" value="Enolase-like C-terminal domain"/>
    <property type="match status" value="1"/>
</dbReference>
<organism evidence="6 7">
    <name type="scientific">Streptomyces rubiginosohelvolus</name>
    <dbReference type="NCBI Taxonomy" id="67362"/>
    <lineage>
        <taxon>Bacteria</taxon>
        <taxon>Bacillati</taxon>
        <taxon>Actinomycetota</taxon>
        <taxon>Actinomycetes</taxon>
        <taxon>Kitasatosporales</taxon>
        <taxon>Streptomycetaceae</taxon>
        <taxon>Streptomyces</taxon>
    </lineage>
</organism>
<dbReference type="SUPFAM" id="SSF51604">
    <property type="entry name" value="Enolase C-terminal domain-like"/>
    <property type="match status" value="1"/>
</dbReference>
<accession>A0ABQ3C7P0</accession>
<dbReference type="Pfam" id="PF13378">
    <property type="entry name" value="MR_MLE_C"/>
    <property type="match status" value="1"/>
</dbReference>
<dbReference type="PROSITE" id="PS50975">
    <property type="entry name" value="ATP_GRASP"/>
    <property type="match status" value="1"/>
</dbReference>
<protein>
    <recommendedName>
        <fullName evidence="5">ATP-grasp domain-containing protein</fullName>
    </recommendedName>
</protein>
<dbReference type="Pfam" id="PF18603">
    <property type="entry name" value="LAL_C2"/>
    <property type="match status" value="1"/>
</dbReference>
<dbReference type="InterPro" id="IPR040570">
    <property type="entry name" value="LAL_C2"/>
</dbReference>
<dbReference type="PANTHER" id="PTHR43585">
    <property type="entry name" value="FUMIPYRROLE BIOSYNTHESIS PROTEIN C"/>
    <property type="match status" value="1"/>
</dbReference>
<name>A0ABQ3C7P0_9ACTN</name>
<dbReference type="Gene3D" id="3.30.470.20">
    <property type="entry name" value="ATP-grasp fold, B domain"/>
    <property type="match status" value="1"/>
</dbReference>
<dbReference type="InterPro" id="IPR029017">
    <property type="entry name" value="Enolase-like_N"/>
</dbReference>
<dbReference type="Gene3D" id="3.30.390.10">
    <property type="entry name" value="Enolase-like, N-terminal domain"/>
    <property type="match status" value="1"/>
</dbReference>
<keyword evidence="3 4" id="KW-0067">ATP-binding</keyword>
<keyword evidence="7" id="KW-1185">Reference proteome</keyword>
<comment type="caution">
    <text evidence="6">The sequence shown here is derived from an EMBL/GenBank/DDBJ whole genome shotgun (WGS) entry which is preliminary data.</text>
</comment>
<reference evidence="7" key="1">
    <citation type="journal article" date="2019" name="Int. J. Syst. Evol. Microbiol.">
        <title>The Global Catalogue of Microorganisms (GCM) 10K type strain sequencing project: providing services to taxonomists for standard genome sequencing and annotation.</title>
        <authorList>
            <consortium name="The Broad Institute Genomics Platform"/>
            <consortium name="The Broad Institute Genome Sequencing Center for Infectious Disease"/>
            <person name="Wu L."/>
            <person name="Ma J."/>
        </authorList>
    </citation>
    <scope>NUCLEOTIDE SEQUENCE [LARGE SCALE GENOMIC DNA]</scope>
    <source>
        <strain evidence="7">JCM 4602</strain>
    </source>
</reference>
<dbReference type="Pfam" id="PF13535">
    <property type="entry name" value="ATP-grasp_4"/>
    <property type="match status" value="1"/>
</dbReference>
<evidence type="ECO:0000313" key="6">
    <source>
        <dbReference type="EMBL" id="GGZ66445.1"/>
    </source>
</evidence>